<reference evidence="1" key="1">
    <citation type="journal article" date="2015" name="Nature">
        <title>Complex archaea that bridge the gap between prokaryotes and eukaryotes.</title>
        <authorList>
            <person name="Spang A."/>
            <person name="Saw J.H."/>
            <person name="Jorgensen S.L."/>
            <person name="Zaremba-Niedzwiedzka K."/>
            <person name="Martijn J."/>
            <person name="Lind A.E."/>
            <person name="van Eijk R."/>
            <person name="Schleper C."/>
            <person name="Guy L."/>
            <person name="Ettema T.J."/>
        </authorList>
    </citation>
    <scope>NUCLEOTIDE SEQUENCE</scope>
</reference>
<name>A0A0F9HYR5_9ZZZZ</name>
<evidence type="ECO:0000313" key="1">
    <source>
        <dbReference type="EMBL" id="KKL80272.1"/>
    </source>
</evidence>
<protein>
    <submittedName>
        <fullName evidence="1">Uncharacterized protein</fullName>
    </submittedName>
</protein>
<organism evidence="1">
    <name type="scientific">marine sediment metagenome</name>
    <dbReference type="NCBI Taxonomy" id="412755"/>
    <lineage>
        <taxon>unclassified sequences</taxon>
        <taxon>metagenomes</taxon>
        <taxon>ecological metagenomes</taxon>
    </lineage>
</organism>
<proteinExistence type="predicted"/>
<gene>
    <name evidence="1" type="ORF">LCGC14_2006430</name>
</gene>
<comment type="caution">
    <text evidence="1">The sequence shown here is derived from an EMBL/GenBank/DDBJ whole genome shotgun (WGS) entry which is preliminary data.</text>
</comment>
<sequence length="218" mass="24478">MLFLTKGWMLAAFMAAIAGASLGLAGLSPTNVMAGVSHSHVYTHNSSSCAGHVDPINDVFEYSGFASWVKNHAAHHGGWWWGDGSNQWFYAHQCRKQNYHAASNSQFDPGGRYHMRIGYGYTASGGSDYDSTWRYWSTADAHHEDMTWCGHAVDDNNREPPGGFNRGRDDVWVNWSFNGPHVWDGWQYWGNIARFTQCNGNVAWSDGWVDFIEVRTSS</sequence>
<accession>A0A0F9HYR5</accession>
<dbReference type="EMBL" id="LAZR01022903">
    <property type="protein sequence ID" value="KKL80272.1"/>
    <property type="molecule type" value="Genomic_DNA"/>
</dbReference>
<dbReference type="AlphaFoldDB" id="A0A0F9HYR5"/>